<accession>A0A1M4XDT3</accession>
<dbReference type="Gene3D" id="1.25.40.900">
    <property type="match status" value="1"/>
</dbReference>
<evidence type="ECO:0000313" key="9">
    <source>
        <dbReference type="EMBL" id="SHE91422.1"/>
    </source>
</evidence>
<dbReference type="SUPFAM" id="SSF48452">
    <property type="entry name" value="TPR-like"/>
    <property type="match status" value="1"/>
</dbReference>
<organism evidence="9 10">
    <name type="scientific">Chryseobacterium arachidis</name>
    <dbReference type="NCBI Taxonomy" id="1416778"/>
    <lineage>
        <taxon>Bacteria</taxon>
        <taxon>Pseudomonadati</taxon>
        <taxon>Bacteroidota</taxon>
        <taxon>Flavobacteriia</taxon>
        <taxon>Flavobacteriales</taxon>
        <taxon>Weeksellaceae</taxon>
        <taxon>Chryseobacterium group</taxon>
        <taxon>Chryseobacterium</taxon>
    </lineage>
</organism>
<comment type="subcellular location">
    <subcellularLocation>
        <location evidence="1">Cell outer membrane</location>
    </subcellularLocation>
</comment>
<sequence>MKKYIIKIVALFTVTVTAVSCTDDLTVLPNDRLVIDTYYTTENDFRKGVDYAYDAFKIAGYYSGDNSQAIIPDILSDNLIQNPQGRRSNNSAYIFDIAANVGDVTSAYGGGYAVAARANAVLDKINNLSPGAFRNNIEAEAKAIRAIAHFDIVRRYCKIPTQSADAAGSIGIAYVEIYDPYLVTTRNLNVSQVYDKILNDLLFAEQNISQTASVGKLTKAAIQGMLSRVYLYKGDYDNVILWGQKALAISPSVGTNANFKNIWADSSNDGVLFKILNSSIENIKTGSAYNQTVGGQIKSEYVVDYDLYTKFAANDIRKSSYILTSVFNGKTYNNVIKYKQATGKPIEAVDIKYLRTAEVVLNVSEAMFKKGNESGALALLNTLRAQRYTGYVPGIETGQNLWNAIMLERRLELAFETDRFFTLKRLALPVQRSNFGPEADGAGNPASILSLPVASHKWQLPIPQGAIDNNTQIQQNPGY</sequence>
<evidence type="ECO:0000256" key="4">
    <source>
        <dbReference type="ARBA" id="ARBA00023136"/>
    </source>
</evidence>
<dbReference type="Pfam" id="PF14322">
    <property type="entry name" value="SusD-like_3"/>
    <property type="match status" value="1"/>
</dbReference>
<keyword evidence="10" id="KW-1185">Reference proteome</keyword>
<dbReference type="Gene3D" id="2.20.20.130">
    <property type="match status" value="1"/>
</dbReference>
<dbReference type="Proteomes" id="UP000184518">
    <property type="component" value="Unassembled WGS sequence"/>
</dbReference>
<dbReference type="InterPro" id="IPR033985">
    <property type="entry name" value="SusD-like_N"/>
</dbReference>
<evidence type="ECO:0000256" key="5">
    <source>
        <dbReference type="ARBA" id="ARBA00023237"/>
    </source>
</evidence>
<evidence type="ECO:0000256" key="1">
    <source>
        <dbReference type="ARBA" id="ARBA00004442"/>
    </source>
</evidence>
<keyword evidence="3 6" id="KW-0732">Signal</keyword>
<dbReference type="Gene3D" id="1.25.40.390">
    <property type="match status" value="1"/>
</dbReference>
<evidence type="ECO:0000256" key="2">
    <source>
        <dbReference type="ARBA" id="ARBA00006275"/>
    </source>
</evidence>
<evidence type="ECO:0000256" key="6">
    <source>
        <dbReference type="SAM" id="SignalP"/>
    </source>
</evidence>
<dbReference type="AlphaFoldDB" id="A0A1M4XDT3"/>
<dbReference type="OrthoDB" id="5694214at2"/>
<name>A0A1M4XDT3_9FLAO</name>
<gene>
    <name evidence="9" type="ORF">SAMN05443633_102300</name>
</gene>
<dbReference type="InterPro" id="IPR012944">
    <property type="entry name" value="SusD_RagB_dom"/>
</dbReference>
<comment type="similarity">
    <text evidence="2">Belongs to the SusD family.</text>
</comment>
<proteinExistence type="inferred from homology"/>
<dbReference type="EMBL" id="FQUT01000002">
    <property type="protein sequence ID" value="SHE91422.1"/>
    <property type="molecule type" value="Genomic_DNA"/>
</dbReference>
<dbReference type="RefSeq" id="WP_072953698.1">
    <property type="nucleotide sequence ID" value="NZ_FQUT01000002.1"/>
</dbReference>
<keyword evidence="4" id="KW-0472">Membrane</keyword>
<evidence type="ECO:0000256" key="3">
    <source>
        <dbReference type="ARBA" id="ARBA00022729"/>
    </source>
</evidence>
<dbReference type="GO" id="GO:0009279">
    <property type="term" value="C:cell outer membrane"/>
    <property type="evidence" value="ECO:0007669"/>
    <property type="project" value="UniProtKB-SubCell"/>
</dbReference>
<dbReference type="STRING" id="1416778.SAMN05443633_102300"/>
<evidence type="ECO:0000313" key="10">
    <source>
        <dbReference type="Proteomes" id="UP000184518"/>
    </source>
</evidence>
<protein>
    <submittedName>
        <fullName evidence="9">Starch-binding associating with outer membrane</fullName>
    </submittedName>
</protein>
<feature type="domain" description="SusD-like N-terminal" evidence="8">
    <location>
        <begin position="101"/>
        <end position="231"/>
    </location>
</feature>
<feature type="chain" id="PRO_5012002248" evidence="6">
    <location>
        <begin position="19"/>
        <end position="479"/>
    </location>
</feature>
<feature type="signal peptide" evidence="6">
    <location>
        <begin position="1"/>
        <end position="18"/>
    </location>
</feature>
<dbReference type="PROSITE" id="PS51257">
    <property type="entry name" value="PROKAR_LIPOPROTEIN"/>
    <property type="match status" value="1"/>
</dbReference>
<dbReference type="Pfam" id="PF07980">
    <property type="entry name" value="SusD_RagB"/>
    <property type="match status" value="1"/>
</dbReference>
<reference evidence="10" key="1">
    <citation type="submission" date="2016-11" db="EMBL/GenBank/DDBJ databases">
        <authorList>
            <person name="Varghese N."/>
            <person name="Submissions S."/>
        </authorList>
    </citation>
    <scope>NUCLEOTIDE SEQUENCE [LARGE SCALE GENOMIC DNA]</scope>
    <source>
        <strain evidence="10">DSM 27619</strain>
    </source>
</reference>
<evidence type="ECO:0000259" key="8">
    <source>
        <dbReference type="Pfam" id="PF14322"/>
    </source>
</evidence>
<evidence type="ECO:0000259" key="7">
    <source>
        <dbReference type="Pfam" id="PF07980"/>
    </source>
</evidence>
<feature type="domain" description="RagB/SusD" evidence="7">
    <location>
        <begin position="325"/>
        <end position="479"/>
    </location>
</feature>
<dbReference type="InterPro" id="IPR011990">
    <property type="entry name" value="TPR-like_helical_dom_sf"/>
</dbReference>
<keyword evidence="5" id="KW-0998">Cell outer membrane</keyword>